<dbReference type="HOGENOM" id="CLU_131895_0_0_2"/>
<evidence type="ECO:0000313" key="1">
    <source>
        <dbReference type="EMBL" id="AIC15364.1"/>
    </source>
</evidence>
<dbReference type="Gene3D" id="3.30.530.20">
    <property type="match status" value="1"/>
</dbReference>
<dbReference type="GeneID" id="74946391"/>
<name>A0A060HFH4_9ARCH</name>
<gene>
    <name evidence="1" type="ORF">NVIE_011330</name>
</gene>
<dbReference type="SUPFAM" id="SSF55961">
    <property type="entry name" value="Bet v1-like"/>
    <property type="match status" value="1"/>
</dbReference>
<keyword evidence="2" id="KW-1185">Reference proteome</keyword>
<dbReference type="Pfam" id="PF10604">
    <property type="entry name" value="Polyketide_cyc2"/>
    <property type="match status" value="1"/>
</dbReference>
<evidence type="ECO:0000313" key="2">
    <source>
        <dbReference type="Proteomes" id="UP000027093"/>
    </source>
</evidence>
<dbReference type="STRING" id="926571.NVIE_011330"/>
<protein>
    <submittedName>
        <fullName evidence="1">Putative polyketide cyclase/dehydrase</fullName>
    </submittedName>
</protein>
<dbReference type="AlphaFoldDB" id="A0A060HFH4"/>
<dbReference type="Proteomes" id="UP000027093">
    <property type="component" value="Chromosome"/>
</dbReference>
<proteinExistence type="predicted"/>
<accession>A0A060HFH4</accession>
<organism evidence="1 2">
    <name type="scientific">Nitrososphaera viennensis EN76</name>
    <dbReference type="NCBI Taxonomy" id="926571"/>
    <lineage>
        <taxon>Archaea</taxon>
        <taxon>Nitrososphaerota</taxon>
        <taxon>Nitrososphaeria</taxon>
        <taxon>Nitrososphaerales</taxon>
        <taxon>Nitrososphaeraceae</taxon>
        <taxon>Nitrososphaera</taxon>
    </lineage>
</organism>
<dbReference type="EMBL" id="CP007536">
    <property type="protein sequence ID" value="AIC15364.1"/>
    <property type="molecule type" value="Genomic_DNA"/>
</dbReference>
<sequence length="139" mass="14951">MPTINVSREIGAPLDKVWGVISDVDNEAQYWHGTKSVRNISKNGNVIQREVVIAFKDSKTMQTVTLNPMTSIETRITEGPITGSRIVTLSPAGGGSKTKVDVAWDFKLAGLLSVFGGMVKKHIGEGTEQALERIAGAVE</sequence>
<dbReference type="InterPro" id="IPR019587">
    <property type="entry name" value="Polyketide_cyclase/dehydratase"/>
</dbReference>
<reference evidence="1 2" key="1">
    <citation type="journal article" date="2014" name="Int. J. Syst. Evol. Microbiol.">
        <title>Nitrososphaera viennensis gen. nov., sp. nov., an aerobic and mesophilic, ammonia-oxidizing archaeon from soil and a member of the archaeal phylum Thaumarchaeota.</title>
        <authorList>
            <person name="Stieglmeier M."/>
            <person name="Klingl A."/>
            <person name="Alves R.J."/>
            <person name="Rittmann S.K."/>
            <person name="Melcher M."/>
            <person name="Leisch N."/>
            <person name="Schleper C."/>
        </authorList>
    </citation>
    <scope>NUCLEOTIDE SEQUENCE [LARGE SCALE GENOMIC DNA]</scope>
    <source>
        <strain evidence="1">EN76</strain>
    </source>
</reference>
<dbReference type="OrthoDB" id="7914at2157"/>
<dbReference type="KEGG" id="nvn:NVIE_011330"/>
<dbReference type="InterPro" id="IPR023393">
    <property type="entry name" value="START-like_dom_sf"/>
</dbReference>
<dbReference type="RefSeq" id="WP_075054385.1">
    <property type="nucleotide sequence ID" value="NZ_CP007536.1"/>
</dbReference>